<protein>
    <recommendedName>
        <fullName evidence="2">MSP domain-containing protein</fullName>
    </recommendedName>
</protein>
<dbReference type="GO" id="GO:0090158">
    <property type="term" value="P:endoplasmic reticulum membrane organization"/>
    <property type="evidence" value="ECO:0000318"/>
    <property type="project" value="GO_Central"/>
</dbReference>
<evidence type="ECO:0000259" key="2">
    <source>
        <dbReference type="PROSITE" id="PS50202"/>
    </source>
</evidence>
<dbReference type="GO" id="GO:0005789">
    <property type="term" value="C:endoplasmic reticulum membrane"/>
    <property type="evidence" value="ECO:0000318"/>
    <property type="project" value="GO_Central"/>
</dbReference>
<dbReference type="AlphaFoldDB" id="B8BSE8"/>
<dbReference type="GeneID" id="7452561"/>
<evidence type="ECO:0000313" key="4">
    <source>
        <dbReference type="Proteomes" id="UP000001449"/>
    </source>
</evidence>
<dbReference type="PROSITE" id="PS50202">
    <property type="entry name" value="MSP"/>
    <property type="match status" value="1"/>
</dbReference>
<keyword evidence="4" id="KW-1185">Reference proteome</keyword>
<dbReference type="Proteomes" id="UP000001449">
    <property type="component" value="Chromosome 1"/>
</dbReference>
<dbReference type="GO" id="GO:0005886">
    <property type="term" value="C:plasma membrane"/>
    <property type="evidence" value="ECO:0000318"/>
    <property type="project" value="GO_Central"/>
</dbReference>
<dbReference type="KEGG" id="tps:THAPSDRAFT_1960"/>
<reference evidence="3 4" key="2">
    <citation type="journal article" date="2008" name="Nature">
        <title>The Phaeodactylum genome reveals the evolutionary history of diatom genomes.</title>
        <authorList>
            <person name="Bowler C."/>
            <person name="Allen A.E."/>
            <person name="Badger J.H."/>
            <person name="Grimwood J."/>
            <person name="Jabbari K."/>
            <person name="Kuo A."/>
            <person name="Maheswari U."/>
            <person name="Martens C."/>
            <person name="Maumus F."/>
            <person name="Otillar R.P."/>
            <person name="Rayko E."/>
            <person name="Salamov A."/>
            <person name="Vandepoele K."/>
            <person name="Beszteri B."/>
            <person name="Gruber A."/>
            <person name="Heijde M."/>
            <person name="Katinka M."/>
            <person name="Mock T."/>
            <person name="Valentin K."/>
            <person name="Verret F."/>
            <person name="Berges J.A."/>
            <person name="Brownlee C."/>
            <person name="Cadoret J.P."/>
            <person name="Chiovitti A."/>
            <person name="Choi C.J."/>
            <person name="Coesel S."/>
            <person name="De Martino A."/>
            <person name="Detter J.C."/>
            <person name="Durkin C."/>
            <person name="Falciatore A."/>
            <person name="Fournet J."/>
            <person name="Haruta M."/>
            <person name="Huysman M.J."/>
            <person name="Jenkins B.D."/>
            <person name="Jiroutova K."/>
            <person name="Jorgensen R.E."/>
            <person name="Joubert Y."/>
            <person name="Kaplan A."/>
            <person name="Kroger N."/>
            <person name="Kroth P.G."/>
            <person name="La Roche J."/>
            <person name="Lindquist E."/>
            <person name="Lommer M."/>
            <person name="Martin-Jezequel V."/>
            <person name="Lopez P.J."/>
            <person name="Lucas S."/>
            <person name="Mangogna M."/>
            <person name="McGinnis K."/>
            <person name="Medlin L.K."/>
            <person name="Montsant A."/>
            <person name="Oudot-Le Secq M.P."/>
            <person name="Napoli C."/>
            <person name="Obornik M."/>
            <person name="Parker M.S."/>
            <person name="Petit J.L."/>
            <person name="Porcel B.M."/>
            <person name="Poulsen N."/>
            <person name="Robison M."/>
            <person name="Rychlewski L."/>
            <person name="Rynearson T.A."/>
            <person name="Schmutz J."/>
            <person name="Shapiro H."/>
            <person name="Siaut M."/>
            <person name="Stanley M."/>
            <person name="Sussman M.R."/>
            <person name="Taylor A.R."/>
            <person name="Vardi A."/>
            <person name="von Dassow P."/>
            <person name="Vyverman W."/>
            <person name="Willis A."/>
            <person name="Wyrwicz L.S."/>
            <person name="Rokhsar D.S."/>
            <person name="Weissenbach J."/>
            <person name="Armbrust E.V."/>
            <person name="Green B.R."/>
            <person name="Van de Peer Y."/>
            <person name="Grigoriev I.V."/>
        </authorList>
    </citation>
    <scope>NUCLEOTIDE SEQUENCE [LARGE SCALE GENOMIC DNA]</scope>
    <source>
        <strain evidence="3 4">CCMP1335</strain>
    </source>
</reference>
<gene>
    <name evidence="3" type="ORF">THAPSDRAFT_1960</name>
</gene>
<dbReference type="EMBL" id="CM000638">
    <property type="protein sequence ID" value="EED96117.1"/>
    <property type="molecule type" value="Genomic_DNA"/>
</dbReference>
<dbReference type="GO" id="GO:0061817">
    <property type="term" value="P:endoplasmic reticulum-plasma membrane tethering"/>
    <property type="evidence" value="ECO:0000318"/>
    <property type="project" value="GO_Central"/>
</dbReference>
<organism evidence="3 4">
    <name type="scientific">Thalassiosira pseudonana</name>
    <name type="common">Marine diatom</name>
    <name type="synonym">Cyclotella nana</name>
    <dbReference type="NCBI Taxonomy" id="35128"/>
    <lineage>
        <taxon>Eukaryota</taxon>
        <taxon>Sar</taxon>
        <taxon>Stramenopiles</taxon>
        <taxon>Ochrophyta</taxon>
        <taxon>Bacillariophyta</taxon>
        <taxon>Coscinodiscophyceae</taxon>
        <taxon>Thalassiosirophycidae</taxon>
        <taxon>Thalassiosirales</taxon>
        <taxon>Thalassiosiraceae</taxon>
        <taxon>Thalassiosira</taxon>
    </lineage>
</organism>
<feature type="compositionally biased region" description="Low complexity" evidence="1">
    <location>
        <begin position="393"/>
        <end position="409"/>
    </location>
</feature>
<accession>B8BSE8</accession>
<dbReference type="GO" id="GO:0043495">
    <property type="term" value="F:protein-membrane adaptor activity"/>
    <property type="evidence" value="ECO:0000318"/>
    <property type="project" value="GO_Central"/>
</dbReference>
<dbReference type="Pfam" id="PF00635">
    <property type="entry name" value="Motile_Sperm"/>
    <property type="match status" value="1"/>
</dbReference>
<dbReference type="PaxDb" id="35128-Thaps1960"/>
<dbReference type="InterPro" id="IPR013783">
    <property type="entry name" value="Ig-like_fold"/>
</dbReference>
<name>B8BSE8_THAPS</name>
<evidence type="ECO:0000256" key="1">
    <source>
        <dbReference type="SAM" id="MobiDB-lite"/>
    </source>
</evidence>
<feature type="region of interest" description="Disordered" evidence="1">
    <location>
        <begin position="392"/>
        <end position="438"/>
    </location>
</feature>
<dbReference type="SUPFAM" id="SSF49354">
    <property type="entry name" value="PapD-like"/>
    <property type="match status" value="1"/>
</dbReference>
<dbReference type="InParanoid" id="B8BSE8"/>
<dbReference type="InterPro" id="IPR000535">
    <property type="entry name" value="MSP_dom"/>
</dbReference>
<dbReference type="InterPro" id="IPR008962">
    <property type="entry name" value="PapD-like_sf"/>
</dbReference>
<dbReference type="RefSeq" id="XP_002286476.1">
    <property type="nucleotide sequence ID" value="XM_002286440.1"/>
</dbReference>
<proteinExistence type="predicted"/>
<evidence type="ECO:0000313" key="3">
    <source>
        <dbReference type="EMBL" id="EED96117.1"/>
    </source>
</evidence>
<feature type="domain" description="MSP" evidence="2">
    <location>
        <begin position="18"/>
        <end position="160"/>
    </location>
</feature>
<dbReference type="Gene3D" id="2.60.40.10">
    <property type="entry name" value="Immunoglobulins"/>
    <property type="match status" value="1"/>
</dbReference>
<dbReference type="HOGENOM" id="CLU_500144_0_0_1"/>
<sequence length="545" mass="60246">MAASRSQPLLNDGTCNSFISVSPSTLHFQLSSSIPTASEVSFSIHNSPSSCQHVAFKFTTNRRNGYVTNPSLGILSPGAVENVVLTLSDKAQLEILRSKCNANDKLRIELYHVTSTFASVFSRDGGLIRTEEERVTALKTVWNDISSGVKFDHRILRIVHSIAPNKNEVEKDLDGTTKQKGNDQPLGNYASVATTGELKSEQAVSSTTTNLQRAEEVIETKQTESQPRIGRTSLKSCLRNNTVRSKSSDAIRLLADDNDDDKHVPLDASILLASLRRTSIPFGDVQTSRPRGFRLSHTLSSDALNQLPNHFCLDEMKAKEKYTRGHRDREMIETKLDPNSLATRSEYEIAITSPSHHAETKHVLTDIIAPVEASGQYEHSVIIKSLVDDPGCNSDSDTNSLSSSDTSNSGCRRLPRMMRTKLTTSPKQRSRSSDSDPGIHLLYEYDKLDSSIRSSTEATESVRLGCKLLNEEMARQQNVVCHKPVRSRSSNDMQVFTEEYTGMDNTVVSEGAVDNPGPLTDQVDLAQAMQSTFLLRIVVMVRYVP</sequence>
<reference evidence="3 4" key="1">
    <citation type="journal article" date="2004" name="Science">
        <title>The genome of the diatom Thalassiosira pseudonana: ecology, evolution, and metabolism.</title>
        <authorList>
            <person name="Armbrust E.V."/>
            <person name="Berges J.A."/>
            <person name="Bowler C."/>
            <person name="Green B.R."/>
            <person name="Martinez D."/>
            <person name="Putnam N.H."/>
            <person name="Zhou S."/>
            <person name="Allen A.E."/>
            <person name="Apt K.E."/>
            <person name="Bechner M."/>
            <person name="Brzezinski M.A."/>
            <person name="Chaal B.K."/>
            <person name="Chiovitti A."/>
            <person name="Davis A.K."/>
            <person name="Demarest M.S."/>
            <person name="Detter J.C."/>
            <person name="Glavina T."/>
            <person name="Goodstein D."/>
            <person name="Hadi M.Z."/>
            <person name="Hellsten U."/>
            <person name="Hildebrand M."/>
            <person name="Jenkins B.D."/>
            <person name="Jurka J."/>
            <person name="Kapitonov V.V."/>
            <person name="Kroger N."/>
            <person name="Lau W.W."/>
            <person name="Lane T.W."/>
            <person name="Larimer F.W."/>
            <person name="Lippmeier J.C."/>
            <person name="Lucas S."/>
            <person name="Medina M."/>
            <person name="Montsant A."/>
            <person name="Obornik M."/>
            <person name="Parker M.S."/>
            <person name="Palenik B."/>
            <person name="Pazour G.J."/>
            <person name="Richardson P.M."/>
            <person name="Rynearson T.A."/>
            <person name="Saito M.A."/>
            <person name="Schwartz D.C."/>
            <person name="Thamatrakoln K."/>
            <person name="Valentin K."/>
            <person name="Vardi A."/>
            <person name="Wilkerson F.P."/>
            <person name="Rokhsar D.S."/>
        </authorList>
    </citation>
    <scope>NUCLEOTIDE SEQUENCE [LARGE SCALE GENOMIC DNA]</scope>
    <source>
        <strain evidence="3 4">CCMP1335</strain>
    </source>
</reference>